<proteinExistence type="predicted"/>
<dbReference type="EMBL" id="JAINDJ010000004">
    <property type="protein sequence ID" value="KAG9451246.1"/>
    <property type="molecule type" value="Genomic_DNA"/>
</dbReference>
<comment type="caution">
    <text evidence="1">The sequence shown here is derived from an EMBL/GenBank/DDBJ whole genome shotgun (WGS) entry which is preliminary data.</text>
</comment>
<organism evidence="1 2">
    <name type="scientific">Aristolochia fimbriata</name>
    <name type="common">White veined hardy Dutchman's pipe vine</name>
    <dbReference type="NCBI Taxonomy" id="158543"/>
    <lineage>
        <taxon>Eukaryota</taxon>
        <taxon>Viridiplantae</taxon>
        <taxon>Streptophyta</taxon>
        <taxon>Embryophyta</taxon>
        <taxon>Tracheophyta</taxon>
        <taxon>Spermatophyta</taxon>
        <taxon>Magnoliopsida</taxon>
        <taxon>Magnoliidae</taxon>
        <taxon>Piperales</taxon>
        <taxon>Aristolochiaceae</taxon>
        <taxon>Aristolochia</taxon>
    </lineage>
</organism>
<dbReference type="AlphaFoldDB" id="A0AAV7EUD4"/>
<evidence type="ECO:0000313" key="1">
    <source>
        <dbReference type="EMBL" id="KAG9451246.1"/>
    </source>
</evidence>
<accession>A0AAV7EUD4</accession>
<reference evidence="1 2" key="1">
    <citation type="submission" date="2021-07" db="EMBL/GenBank/DDBJ databases">
        <title>The Aristolochia fimbriata genome: insights into angiosperm evolution, floral development and chemical biosynthesis.</title>
        <authorList>
            <person name="Jiao Y."/>
        </authorList>
    </citation>
    <scope>NUCLEOTIDE SEQUENCE [LARGE SCALE GENOMIC DNA]</scope>
    <source>
        <strain evidence="1">IBCAS-2021</strain>
        <tissue evidence="1">Leaf</tissue>
    </source>
</reference>
<keyword evidence="2" id="KW-1185">Reference proteome</keyword>
<gene>
    <name evidence="1" type="ORF">H6P81_011211</name>
</gene>
<name>A0AAV7EUD4_ARIFI</name>
<dbReference type="Proteomes" id="UP000825729">
    <property type="component" value="Unassembled WGS sequence"/>
</dbReference>
<sequence>MILPRVRFGRGNGYRPVSQSAWKFSLCEHRNTAPAAPGFNRVWSVRHAMGDFGDGGGKLFRFCDSQRGTSVTWLCEEELQNIQRARPATGREVGLGAVSEAGVV</sequence>
<protein>
    <submittedName>
        <fullName evidence="1">Uncharacterized protein</fullName>
    </submittedName>
</protein>
<evidence type="ECO:0000313" key="2">
    <source>
        <dbReference type="Proteomes" id="UP000825729"/>
    </source>
</evidence>